<dbReference type="PATRIC" id="fig|289376.4.peg.966"/>
<dbReference type="HOGENOM" id="CLU_035117_0_6_0"/>
<dbReference type="PIRSF" id="PIRSF000103">
    <property type="entry name" value="HIBADH"/>
    <property type="match status" value="1"/>
</dbReference>
<dbReference type="SUPFAM" id="SSF48179">
    <property type="entry name" value="6-phosphogluconate dehydrogenase C-terminal domain-like"/>
    <property type="match status" value="1"/>
</dbReference>
<protein>
    <submittedName>
        <fullName evidence="6">3-hydroxyisobutyrate dehydrogenase</fullName>
    </submittedName>
</protein>
<dbReference type="InterPro" id="IPR036291">
    <property type="entry name" value="NAD(P)-bd_dom_sf"/>
</dbReference>
<name>B5YKP9_THEYD</name>
<dbReference type="Pfam" id="PF03446">
    <property type="entry name" value="NAD_binding_2"/>
    <property type="match status" value="1"/>
</dbReference>
<feature type="domain" description="3-hydroxyisobutyrate dehydrogenase-like NAD-binding" evidence="5">
    <location>
        <begin position="162"/>
        <end position="281"/>
    </location>
</feature>
<evidence type="ECO:0000256" key="2">
    <source>
        <dbReference type="ARBA" id="ARBA00023027"/>
    </source>
</evidence>
<evidence type="ECO:0000259" key="4">
    <source>
        <dbReference type="Pfam" id="PF03446"/>
    </source>
</evidence>
<dbReference type="AlphaFoldDB" id="B5YKP9"/>
<dbReference type="InterPro" id="IPR029154">
    <property type="entry name" value="HIBADH-like_NADP-bd"/>
</dbReference>
<dbReference type="InParanoid" id="B5YKP9"/>
<dbReference type="InterPro" id="IPR006115">
    <property type="entry name" value="6PGDH_NADP-bd"/>
</dbReference>
<reference evidence="6 7" key="2">
    <citation type="journal article" date="2015" name="Genome Announc.">
        <title>Genome Sequence of the Sulfate-Reducing Thermophilic Bacterium Thermodesulfovibrio yellowstonii Strain DSM 11347T (Phylum Nitrospirae).</title>
        <authorList>
            <person name="Bhatnagar S."/>
            <person name="Badger J.H."/>
            <person name="Madupu R."/>
            <person name="Khouri H.M."/>
            <person name="O'Connor E.M."/>
            <person name="Robb F.T."/>
            <person name="Ward N.L."/>
            <person name="Eisen J.A."/>
        </authorList>
    </citation>
    <scope>NUCLEOTIDE SEQUENCE [LARGE SCALE GENOMIC DNA]</scope>
    <source>
        <strain evidence="7">ATCC 51303 / DSM 11347 / YP87</strain>
    </source>
</reference>
<dbReference type="FunCoup" id="B5YKP9">
    <property type="interactions" value="301"/>
</dbReference>
<organism evidence="6 7">
    <name type="scientific">Thermodesulfovibrio yellowstonii (strain ATCC 51303 / DSM 11347 / YP87)</name>
    <dbReference type="NCBI Taxonomy" id="289376"/>
    <lineage>
        <taxon>Bacteria</taxon>
        <taxon>Pseudomonadati</taxon>
        <taxon>Nitrospirota</taxon>
        <taxon>Thermodesulfovibrionia</taxon>
        <taxon>Thermodesulfovibrionales</taxon>
        <taxon>Thermodesulfovibrionaceae</taxon>
        <taxon>Thermodesulfovibrio</taxon>
    </lineage>
</organism>
<dbReference type="GO" id="GO:0051287">
    <property type="term" value="F:NAD binding"/>
    <property type="evidence" value="ECO:0007669"/>
    <property type="project" value="InterPro"/>
</dbReference>
<evidence type="ECO:0000313" key="7">
    <source>
        <dbReference type="Proteomes" id="UP000000718"/>
    </source>
</evidence>
<dbReference type="EnsemblBacteria" id="ACI20703">
    <property type="protein sequence ID" value="ACI20703"/>
    <property type="gene ID" value="THEYE_A0982"/>
</dbReference>
<dbReference type="Gene3D" id="1.10.1040.10">
    <property type="entry name" value="N-(1-d-carboxylethyl)-l-norvaline Dehydrogenase, domain 2"/>
    <property type="match status" value="1"/>
</dbReference>
<dbReference type="Proteomes" id="UP000000718">
    <property type="component" value="Chromosome"/>
</dbReference>
<sequence length="285" mass="31765">MMKIGFIGLGNLGKAMAKRLISEGVELIVWNRTIDKAKELGCLIANTPSELISQVDMLILNLKDSIAVKDVLINQNGLIYGNCENKIVIDTTTNHFEEVLEFYSLLKEKRAYYLESPVLGSVIPASQGLLTVLVSGDKTAFERAKFILEKIGKSIFYLEKEGVATKMKLINNLVLGSFMATLAEAIVFAEESGIDKERAIEILLSGAGNSMVLNVKKQKIIDEDFTPHFTNALIYKDLDYIHDLAKLLKRPLFTGSILKEIYATALLKGVENEDFSSIYKIFKNF</sequence>
<dbReference type="InterPro" id="IPR013328">
    <property type="entry name" value="6PGD_dom2"/>
</dbReference>
<evidence type="ECO:0000256" key="1">
    <source>
        <dbReference type="ARBA" id="ARBA00023002"/>
    </source>
</evidence>
<dbReference type="Gene3D" id="3.40.50.720">
    <property type="entry name" value="NAD(P)-binding Rossmann-like Domain"/>
    <property type="match status" value="1"/>
</dbReference>
<feature type="active site" evidence="3">
    <location>
        <position position="168"/>
    </location>
</feature>
<dbReference type="STRING" id="289376.THEYE_A0982"/>
<evidence type="ECO:0000313" key="6">
    <source>
        <dbReference type="EMBL" id="ACI20703.1"/>
    </source>
</evidence>
<dbReference type="EMBL" id="CP001147">
    <property type="protein sequence ID" value="ACI20703.1"/>
    <property type="molecule type" value="Genomic_DNA"/>
</dbReference>
<keyword evidence="2" id="KW-0520">NAD</keyword>
<dbReference type="SUPFAM" id="SSF51735">
    <property type="entry name" value="NAD(P)-binding Rossmann-fold domains"/>
    <property type="match status" value="1"/>
</dbReference>
<keyword evidence="7" id="KW-1185">Reference proteome</keyword>
<dbReference type="eggNOG" id="COG2084">
    <property type="taxonomic scope" value="Bacteria"/>
</dbReference>
<dbReference type="GO" id="GO:0050661">
    <property type="term" value="F:NADP binding"/>
    <property type="evidence" value="ECO:0007669"/>
    <property type="project" value="InterPro"/>
</dbReference>
<dbReference type="OrthoDB" id="9812907at2"/>
<dbReference type="InterPro" id="IPR051265">
    <property type="entry name" value="HIBADH-related_NP60_sf"/>
</dbReference>
<dbReference type="KEGG" id="tye:THEYE_A0982"/>
<dbReference type="GO" id="GO:0016491">
    <property type="term" value="F:oxidoreductase activity"/>
    <property type="evidence" value="ECO:0007669"/>
    <property type="project" value="UniProtKB-KW"/>
</dbReference>
<dbReference type="InterPro" id="IPR015815">
    <property type="entry name" value="HIBADH-related"/>
</dbReference>
<accession>B5YKP9</accession>
<dbReference type="InterPro" id="IPR008927">
    <property type="entry name" value="6-PGluconate_DH-like_C_sf"/>
</dbReference>
<dbReference type="PANTHER" id="PTHR43580">
    <property type="entry name" value="OXIDOREDUCTASE GLYR1-RELATED"/>
    <property type="match status" value="1"/>
</dbReference>
<reference evidence="7" key="1">
    <citation type="submission" date="2008-08" db="EMBL/GenBank/DDBJ databases">
        <title>The complete genome sequence of Thermodesulfovibrio yellowstonii strain ATCC 51303 / DSM 11347 / YP87.</title>
        <authorList>
            <person name="Dodson R.J."/>
            <person name="Durkin A.S."/>
            <person name="Wu M."/>
            <person name="Eisen J."/>
            <person name="Sutton G."/>
        </authorList>
    </citation>
    <scope>NUCLEOTIDE SEQUENCE [LARGE SCALE GENOMIC DNA]</scope>
    <source>
        <strain evidence="7">ATCC 51303 / DSM 11347 / YP87</strain>
    </source>
</reference>
<dbReference type="PANTHER" id="PTHR43580:SF2">
    <property type="entry name" value="CYTOKINE-LIKE NUCLEAR FACTOR N-PAC"/>
    <property type="match status" value="1"/>
</dbReference>
<evidence type="ECO:0000256" key="3">
    <source>
        <dbReference type="PIRSR" id="PIRSR000103-1"/>
    </source>
</evidence>
<evidence type="ECO:0000259" key="5">
    <source>
        <dbReference type="Pfam" id="PF14833"/>
    </source>
</evidence>
<proteinExistence type="predicted"/>
<dbReference type="Pfam" id="PF14833">
    <property type="entry name" value="NAD_binding_11"/>
    <property type="match status" value="1"/>
</dbReference>
<keyword evidence="1" id="KW-0560">Oxidoreductase</keyword>
<feature type="domain" description="6-phosphogluconate dehydrogenase NADP-binding" evidence="4">
    <location>
        <begin position="3"/>
        <end position="157"/>
    </location>
</feature>
<gene>
    <name evidence="6" type="ordered locus">THEYE_A0982</name>
</gene>